<gene>
    <name evidence="1" type="ORF">ACJIZ3_007461</name>
</gene>
<reference evidence="1 2" key="1">
    <citation type="submission" date="2024-12" db="EMBL/GenBank/DDBJ databases">
        <title>The unique morphological basis and parallel evolutionary history of personate flowers in Penstemon.</title>
        <authorList>
            <person name="Depatie T.H."/>
            <person name="Wessinger C.A."/>
        </authorList>
    </citation>
    <scope>NUCLEOTIDE SEQUENCE [LARGE SCALE GENOMIC DNA]</scope>
    <source>
        <strain evidence="1">WTNN_2</strain>
        <tissue evidence="1">Leaf</tissue>
    </source>
</reference>
<evidence type="ECO:0000313" key="1">
    <source>
        <dbReference type="EMBL" id="KAL3821556.1"/>
    </source>
</evidence>
<comment type="caution">
    <text evidence="1">The sequence shown here is derived from an EMBL/GenBank/DDBJ whole genome shotgun (WGS) entry which is preliminary data.</text>
</comment>
<accession>A0ABD3SAK9</accession>
<evidence type="ECO:0000313" key="2">
    <source>
        <dbReference type="Proteomes" id="UP001634393"/>
    </source>
</evidence>
<protein>
    <submittedName>
        <fullName evidence="1">Uncharacterized protein</fullName>
    </submittedName>
</protein>
<dbReference type="EMBL" id="JBJXBP010000007">
    <property type="protein sequence ID" value="KAL3821556.1"/>
    <property type="molecule type" value="Genomic_DNA"/>
</dbReference>
<dbReference type="AlphaFoldDB" id="A0ABD3SAK9"/>
<keyword evidence="2" id="KW-1185">Reference proteome</keyword>
<sequence length="180" mass="21018">MGISALMNGDKKYNTNLEPLTEIHNSSIRCSQKLPQRGMGIEKLEEFRRNPIINSSDHPIHFLPNPYVGSMDLYPTYFNPRRKHMNQNQNQNQNQLRTDCFEVGPSTYCDDTRLKKRRFNSENLDLRLNTANNLNIVGQYQNQHDVKIVAVHEKGPSREEDNVVIEYQFFPGAEMTYEQQ</sequence>
<organism evidence="1 2">
    <name type="scientific">Penstemon smallii</name>
    <dbReference type="NCBI Taxonomy" id="265156"/>
    <lineage>
        <taxon>Eukaryota</taxon>
        <taxon>Viridiplantae</taxon>
        <taxon>Streptophyta</taxon>
        <taxon>Embryophyta</taxon>
        <taxon>Tracheophyta</taxon>
        <taxon>Spermatophyta</taxon>
        <taxon>Magnoliopsida</taxon>
        <taxon>eudicotyledons</taxon>
        <taxon>Gunneridae</taxon>
        <taxon>Pentapetalae</taxon>
        <taxon>asterids</taxon>
        <taxon>lamiids</taxon>
        <taxon>Lamiales</taxon>
        <taxon>Plantaginaceae</taxon>
        <taxon>Cheloneae</taxon>
        <taxon>Penstemon</taxon>
    </lineage>
</organism>
<proteinExistence type="predicted"/>
<dbReference type="Proteomes" id="UP001634393">
    <property type="component" value="Unassembled WGS sequence"/>
</dbReference>
<name>A0ABD3SAK9_9LAMI</name>